<dbReference type="Gene3D" id="6.10.250.600">
    <property type="match status" value="1"/>
</dbReference>
<dbReference type="OrthoDB" id="9771038at2"/>
<dbReference type="Pfam" id="PF18158">
    <property type="entry name" value="AidB_N"/>
    <property type="match status" value="1"/>
</dbReference>
<dbReference type="GO" id="GO:0003995">
    <property type="term" value="F:acyl-CoA dehydrogenase activity"/>
    <property type="evidence" value="ECO:0007669"/>
    <property type="project" value="InterPro"/>
</dbReference>
<sequence>METTLKKNEKTGNMPDTEGLNFFEEDKQLSYLLNRMLSEKEVEQAQAMLSELGGVAGGELDQLSRTADKNPPVLQSFNEKGERVDHVEFHPSYRQMERLGYGRFNMVAMSHKKEGIWGWDTRFPYVLKYASWYLFAQAEFGLLCPMSMTDSAARVLDKFASEEMKQKYLPRLTSTDLDELWTGAQFMTEKQGGSDVGANTMRAEKAGDYWKLWGDKWFCSNVSADVALVLARPDNSPSGTKGLGMFLVPRRLEDQSLNHYRINRLKDKLGTMSMASGEVSFEGAVAYEVGEINNGFKQMMAMVNSSRLSNAVRSTGMIRRSFVEALEHARGRASFGKDLAELPLMRENLFELLLDSETTTSMVLHTAGVYQRADEGEEKDQALLRILTPLLKGYICKRARYLTAESMEVRGGNGYIEDWVNPKLLRDAHVGSIWEGTTNILALDVLRSLSKDRVGAVFFDDLKERLAKLEQPAAKRLGQVMSAITDKVQQQTDRAVALEGPARELPAKQLMNRMYHLYAASLLLEEAEDEISTQQNYRKLYLAVQYISRYFLANGFDDFHSSDPSLLDAFNQLMDWGRVEEGAAETMLQQLESAVGI</sequence>
<evidence type="ECO:0000259" key="6">
    <source>
        <dbReference type="Pfam" id="PF00441"/>
    </source>
</evidence>
<dbReference type="RefSeq" id="WP_123165976.1">
    <property type="nucleotide sequence ID" value="NZ_RIAX01000009.1"/>
</dbReference>
<evidence type="ECO:0000256" key="4">
    <source>
        <dbReference type="ARBA" id="ARBA00022827"/>
    </source>
</evidence>
<keyword evidence="10" id="KW-1185">Reference proteome</keyword>
<comment type="cofactor">
    <cofactor evidence="1 5">
        <name>FAD</name>
        <dbReference type="ChEBI" id="CHEBI:57692"/>
    </cofactor>
</comment>
<dbReference type="Proteomes" id="UP000275473">
    <property type="component" value="Unassembled WGS sequence"/>
</dbReference>
<dbReference type="SUPFAM" id="SSF56645">
    <property type="entry name" value="Acyl-CoA dehydrogenase NM domain-like"/>
    <property type="match status" value="1"/>
</dbReference>
<feature type="domain" description="Acyl-CoA oxidase/dehydrogenase middle" evidence="7">
    <location>
        <begin position="185"/>
        <end position="282"/>
    </location>
</feature>
<feature type="domain" description="Acyl-CoA dehydrogenase/oxidase C-terminal" evidence="6">
    <location>
        <begin position="293"/>
        <end position="449"/>
    </location>
</feature>
<name>A0A3M8P6L8_9BACL</name>
<evidence type="ECO:0000259" key="7">
    <source>
        <dbReference type="Pfam" id="PF02770"/>
    </source>
</evidence>
<dbReference type="InterPro" id="IPR006091">
    <property type="entry name" value="Acyl-CoA_Oxase/DH_mid-dom"/>
</dbReference>
<evidence type="ECO:0000313" key="9">
    <source>
        <dbReference type="EMBL" id="RNF38920.1"/>
    </source>
</evidence>
<comment type="caution">
    <text evidence="9">The sequence shown here is derived from an EMBL/GenBank/DDBJ whole genome shotgun (WGS) entry which is preliminary data.</text>
</comment>
<dbReference type="PANTHER" id="PTHR42707">
    <property type="entry name" value="ACYL-COA DEHYDROGENASE"/>
    <property type="match status" value="1"/>
</dbReference>
<dbReference type="InterPro" id="IPR052904">
    <property type="entry name" value="Acyl-CoA_dehydrogenase-like"/>
</dbReference>
<dbReference type="InterPro" id="IPR036250">
    <property type="entry name" value="AcylCo_DH-like_C"/>
</dbReference>
<dbReference type="AlphaFoldDB" id="A0A3M8P6L8"/>
<dbReference type="InterPro" id="IPR006089">
    <property type="entry name" value="Acyl-CoA_DH_CS"/>
</dbReference>
<accession>A0A3M8P6L8</accession>
<dbReference type="Pfam" id="PF00441">
    <property type="entry name" value="Acyl-CoA_dh_1"/>
    <property type="match status" value="1"/>
</dbReference>
<evidence type="ECO:0000256" key="2">
    <source>
        <dbReference type="ARBA" id="ARBA00009347"/>
    </source>
</evidence>
<evidence type="ECO:0000256" key="3">
    <source>
        <dbReference type="ARBA" id="ARBA00022630"/>
    </source>
</evidence>
<evidence type="ECO:0000259" key="8">
    <source>
        <dbReference type="Pfam" id="PF18158"/>
    </source>
</evidence>
<dbReference type="InterPro" id="IPR009100">
    <property type="entry name" value="AcylCoA_DH/oxidase_NM_dom_sf"/>
</dbReference>
<evidence type="ECO:0000256" key="1">
    <source>
        <dbReference type="ARBA" id="ARBA00001974"/>
    </source>
</evidence>
<keyword evidence="4 5" id="KW-0274">FAD</keyword>
<keyword evidence="5" id="KW-0560">Oxidoreductase</keyword>
<keyword evidence="3 5" id="KW-0285">Flavoprotein</keyword>
<proteinExistence type="inferred from homology"/>
<evidence type="ECO:0000256" key="5">
    <source>
        <dbReference type="RuleBase" id="RU362125"/>
    </source>
</evidence>
<comment type="similarity">
    <text evidence="2 5">Belongs to the acyl-CoA dehydrogenase family.</text>
</comment>
<organism evidence="9 10">
    <name type="scientific">Planococcus salinus</name>
    <dbReference type="NCBI Taxonomy" id="1848460"/>
    <lineage>
        <taxon>Bacteria</taxon>
        <taxon>Bacillati</taxon>
        <taxon>Bacillota</taxon>
        <taxon>Bacilli</taxon>
        <taxon>Bacillales</taxon>
        <taxon>Caryophanaceae</taxon>
        <taxon>Planococcus</taxon>
    </lineage>
</organism>
<feature type="domain" description="Adaptive response protein AidB N-terminal" evidence="8">
    <location>
        <begin position="15"/>
        <end position="178"/>
    </location>
</feature>
<gene>
    <name evidence="9" type="ORF">EEX84_12435</name>
</gene>
<dbReference type="Gene3D" id="1.20.140.10">
    <property type="entry name" value="Butyryl-CoA Dehydrogenase, subunit A, domain 3"/>
    <property type="match status" value="1"/>
</dbReference>
<evidence type="ECO:0000313" key="10">
    <source>
        <dbReference type="Proteomes" id="UP000275473"/>
    </source>
</evidence>
<dbReference type="PROSITE" id="PS00073">
    <property type="entry name" value="ACYL_COA_DH_2"/>
    <property type="match status" value="1"/>
</dbReference>
<reference evidence="9 10" key="1">
    <citation type="journal article" date="2018" name="Int. J. Syst. Evol. Microbiol.">
        <title>Planococcus salinus sp. nov., a moderately halophilic bacterium isolated from a saline-alkali soil.</title>
        <authorList>
            <person name="Gan L."/>
        </authorList>
    </citation>
    <scope>NUCLEOTIDE SEQUENCE [LARGE SCALE GENOMIC DNA]</scope>
    <source>
        <strain evidence="9 10">LCB217</strain>
    </source>
</reference>
<dbReference type="InterPro" id="IPR041504">
    <property type="entry name" value="AidB_N"/>
</dbReference>
<dbReference type="PANTHER" id="PTHR42707:SF2">
    <property type="entry name" value="ACD11 DEHYDROGENASE"/>
    <property type="match status" value="1"/>
</dbReference>
<dbReference type="EMBL" id="RIAX01000009">
    <property type="protein sequence ID" value="RNF38920.1"/>
    <property type="molecule type" value="Genomic_DNA"/>
</dbReference>
<dbReference type="SUPFAM" id="SSF47203">
    <property type="entry name" value="Acyl-CoA dehydrogenase C-terminal domain-like"/>
    <property type="match status" value="1"/>
</dbReference>
<dbReference type="Gene3D" id="2.40.110.20">
    <property type="match status" value="1"/>
</dbReference>
<dbReference type="InterPro" id="IPR009075">
    <property type="entry name" value="AcylCo_DH/oxidase_C"/>
</dbReference>
<dbReference type="Pfam" id="PF02770">
    <property type="entry name" value="Acyl-CoA_dh_M"/>
    <property type="match status" value="1"/>
</dbReference>
<protein>
    <submittedName>
        <fullName evidence="9">DNA alkylation response protein</fullName>
    </submittedName>
</protein>